<dbReference type="SMART" id="SM00267">
    <property type="entry name" value="GGDEF"/>
    <property type="match status" value="1"/>
</dbReference>
<dbReference type="SUPFAM" id="SSF141868">
    <property type="entry name" value="EAL domain-like"/>
    <property type="match status" value="1"/>
</dbReference>
<dbReference type="SUPFAM" id="SSF55073">
    <property type="entry name" value="Nucleotide cyclase"/>
    <property type="match status" value="1"/>
</dbReference>
<sequence>MERRKAGFKKKNGTYRWIFVVFIVICILASAFSFLYYRNLHKTIREESKGYLQEVSRRVAANLDRITKDNFAMLNMMGASLETTEPETMEEVRQLLQKQQGFGEFETIMLVEESGRAYNIADSKSVFFSFDDAMLDSMLANKSAIAKAQIMDNKEYFVFAVSLDHVTVGGEKIMALAACYDPDTLNQVLSMTSFNGQAYSQIITKSGTLVTKAGFPFAMKSGYNIFSTLQNAQMDEKESLAKVYSDIENNVADQISFSLDGVHRYMVYTPIQPDDWYLLTFVPFQAVNEKSDMLLVMTLRICGLLVILFCGLVAILFWIFRANKRKLERLAYVDGITEGNTIQRFYELAAERMESVPEQKYALVYTNIENFKILNAQIGRKNCDMILKQFYKYLSSVLNKNECMGRLFADNFCIMLICRSEEEMIERFEDWSAGAEANIGRLNPAWGMPQIEFGVYVIENKDMPFPEMIDRAKLALKETLRQAGSKLRYAFYDDAARSRMFREKQLSDVMEDALKNREFQVYLQPKYHLPEEKIGGAEALVRWCSRAEGMIYPDEFIPLFEKNGFVVTLDLWVFEEVCRTICSWTDRGVKPVKISVNCSRVHFKNEMFLQAYLAIADQYQIDRSLIELELTESVVFEDTERLIKIIEQIRAAGFGCSMDDFGSGYSSLNLIQSIPVDTLKIDKVFFKDKTMELDRLKAVVGGIIRMSHSLSMVTVAEGVEYREQVEMLKQEGCDYIQGYIFDKPMNIASFEQKAFGESLAEVRKSDPLGETK</sequence>
<dbReference type="Pfam" id="PF00563">
    <property type="entry name" value="EAL"/>
    <property type="match status" value="1"/>
</dbReference>
<accession>A0A174KTJ1</accession>
<evidence type="ECO:0000259" key="2">
    <source>
        <dbReference type="PROSITE" id="PS50883"/>
    </source>
</evidence>
<dbReference type="InterPro" id="IPR043128">
    <property type="entry name" value="Rev_trsase/Diguanyl_cyclase"/>
</dbReference>
<gene>
    <name evidence="4" type="primary">gmr_13</name>
    <name evidence="4" type="ORF">ERS852407_05140</name>
</gene>
<name>A0A174KTJ1_9FIRM</name>
<keyword evidence="1" id="KW-0472">Membrane</keyword>
<keyword evidence="1" id="KW-0812">Transmembrane</keyword>
<dbReference type="EC" id="3.1.4.52" evidence="4"/>
<dbReference type="PROSITE" id="PS50887">
    <property type="entry name" value="GGDEF"/>
    <property type="match status" value="1"/>
</dbReference>
<dbReference type="PANTHER" id="PTHR33121">
    <property type="entry name" value="CYCLIC DI-GMP PHOSPHODIESTERASE PDEF"/>
    <property type="match status" value="1"/>
</dbReference>
<dbReference type="Pfam" id="PF00990">
    <property type="entry name" value="GGDEF"/>
    <property type="match status" value="1"/>
</dbReference>
<dbReference type="Gene3D" id="3.30.70.270">
    <property type="match status" value="1"/>
</dbReference>
<dbReference type="PANTHER" id="PTHR33121:SF70">
    <property type="entry name" value="SIGNALING PROTEIN YKOW"/>
    <property type="match status" value="1"/>
</dbReference>
<dbReference type="CDD" id="cd01948">
    <property type="entry name" value="EAL"/>
    <property type="match status" value="1"/>
</dbReference>
<dbReference type="InterPro" id="IPR000160">
    <property type="entry name" value="GGDEF_dom"/>
</dbReference>
<dbReference type="InterPro" id="IPR050706">
    <property type="entry name" value="Cyclic-di-GMP_PDE-like"/>
</dbReference>
<evidence type="ECO:0000313" key="5">
    <source>
        <dbReference type="Proteomes" id="UP000095651"/>
    </source>
</evidence>
<dbReference type="AlphaFoldDB" id="A0A174KTJ1"/>
<dbReference type="Gene3D" id="3.20.20.450">
    <property type="entry name" value="EAL domain"/>
    <property type="match status" value="1"/>
</dbReference>
<evidence type="ECO:0000259" key="3">
    <source>
        <dbReference type="PROSITE" id="PS50887"/>
    </source>
</evidence>
<proteinExistence type="predicted"/>
<organism evidence="4 5">
    <name type="scientific">Hungatella hathewayi</name>
    <dbReference type="NCBI Taxonomy" id="154046"/>
    <lineage>
        <taxon>Bacteria</taxon>
        <taxon>Bacillati</taxon>
        <taxon>Bacillota</taxon>
        <taxon>Clostridia</taxon>
        <taxon>Lachnospirales</taxon>
        <taxon>Lachnospiraceae</taxon>
        <taxon>Hungatella</taxon>
    </lineage>
</organism>
<dbReference type="InterPro" id="IPR001633">
    <property type="entry name" value="EAL_dom"/>
</dbReference>
<keyword evidence="4" id="KW-0378">Hydrolase</keyword>
<evidence type="ECO:0000256" key="1">
    <source>
        <dbReference type="SAM" id="Phobius"/>
    </source>
</evidence>
<dbReference type="Proteomes" id="UP000095651">
    <property type="component" value="Unassembled WGS sequence"/>
</dbReference>
<dbReference type="GO" id="GO:0071111">
    <property type="term" value="F:cyclic-guanylate-specific phosphodiesterase activity"/>
    <property type="evidence" value="ECO:0007669"/>
    <property type="project" value="UniProtKB-EC"/>
</dbReference>
<protein>
    <submittedName>
        <fullName evidence="4">Signaling protein</fullName>
        <ecNumber evidence="4">3.1.4.52</ecNumber>
    </submittedName>
</protein>
<dbReference type="Gene3D" id="3.30.450.20">
    <property type="entry name" value="PAS domain"/>
    <property type="match status" value="1"/>
</dbReference>
<feature type="transmembrane region" description="Helical" evidence="1">
    <location>
        <begin position="15"/>
        <end position="37"/>
    </location>
</feature>
<dbReference type="SMART" id="SM00052">
    <property type="entry name" value="EAL"/>
    <property type="match status" value="1"/>
</dbReference>
<reference evidence="4 5" key="1">
    <citation type="submission" date="2015-09" db="EMBL/GenBank/DDBJ databases">
        <authorList>
            <consortium name="Pathogen Informatics"/>
        </authorList>
    </citation>
    <scope>NUCLEOTIDE SEQUENCE [LARGE SCALE GENOMIC DNA]</scope>
    <source>
        <strain evidence="4 5">2789STDY5608850</strain>
    </source>
</reference>
<dbReference type="InterPro" id="IPR035919">
    <property type="entry name" value="EAL_sf"/>
</dbReference>
<feature type="domain" description="EAL" evidence="2">
    <location>
        <begin position="503"/>
        <end position="758"/>
    </location>
</feature>
<dbReference type="EMBL" id="CYZE01000019">
    <property type="protein sequence ID" value="CUP15514.1"/>
    <property type="molecule type" value="Genomic_DNA"/>
</dbReference>
<evidence type="ECO:0000313" key="4">
    <source>
        <dbReference type="EMBL" id="CUP15514.1"/>
    </source>
</evidence>
<dbReference type="PROSITE" id="PS50883">
    <property type="entry name" value="EAL"/>
    <property type="match status" value="1"/>
</dbReference>
<feature type="transmembrane region" description="Helical" evidence="1">
    <location>
        <begin position="293"/>
        <end position="320"/>
    </location>
</feature>
<feature type="domain" description="GGDEF" evidence="3">
    <location>
        <begin position="359"/>
        <end position="494"/>
    </location>
</feature>
<keyword evidence="1" id="KW-1133">Transmembrane helix</keyword>
<dbReference type="InterPro" id="IPR029787">
    <property type="entry name" value="Nucleotide_cyclase"/>
</dbReference>